<dbReference type="Gene3D" id="2.60.40.4070">
    <property type="match status" value="1"/>
</dbReference>
<dbReference type="NCBIfam" id="TIGR04183">
    <property type="entry name" value="Por_Secre_tail"/>
    <property type="match status" value="1"/>
</dbReference>
<organism evidence="2 3">
    <name type="scientific">Rubrivirga marina</name>
    <dbReference type="NCBI Taxonomy" id="1196024"/>
    <lineage>
        <taxon>Bacteria</taxon>
        <taxon>Pseudomonadati</taxon>
        <taxon>Rhodothermota</taxon>
        <taxon>Rhodothermia</taxon>
        <taxon>Rhodothermales</taxon>
        <taxon>Rubricoccaceae</taxon>
        <taxon>Rubrivirga</taxon>
    </lineage>
</organism>
<keyword evidence="1" id="KW-0732">Signal</keyword>
<comment type="caution">
    <text evidence="2">The sequence shown here is derived from an EMBL/GenBank/DDBJ whole genome shotgun (WGS) entry which is preliminary data.</text>
</comment>
<dbReference type="InterPro" id="IPR012332">
    <property type="entry name" value="Autotransporter_pectin_lyase_C"/>
</dbReference>
<sequence length="517" mass="53883">MRHFYTIVALAGLALGAGGASAQITVASSGDWSDPTTWSTGAVPTAGDDVVIADSTVTIDIADAEANNVTVSGEGWLRTGRGVPGTDEKGLTVYGDLTIDGPDAELRPLSNVDESDVGLGEIYHRLTVHGDIDNSTGGTFDMRRGSTSSTPADASFIDLIFDGSEDATLHLGDYDNDDNQLFRVTIAKDDGATVTMLNDATVDNNSRATFTLESGYLDTGDFRFTLISNNSSVVVGGSPASYVLGEFARGLPKGTADSQTSREFPLGDETGYRPATVYVTDRPSDDQFMGVRLVSEAPDGALEGGLMELSPNRYYAFEWYFFDSADPISLDRVEVSYGTGDGVPEGSESFVVASSTDGGATWTNAGGFDADGTTPHVTTLAAPPTPIGSGELTGWDFDFEVVGTDVVGDVHYAAVGTTDSFGTAITRGPEADALQFAASPNPTSGLAALSFTLGTAADVAVEVFDVLGRRVATLADGPRPAGAHEVAWDARALASGVYHVRLRAGDVVVARTVTLAR</sequence>
<protein>
    <recommendedName>
        <fullName evidence="4">Secretion system C-terminal sorting domain-containing protein</fullName>
    </recommendedName>
</protein>
<feature type="signal peptide" evidence="1">
    <location>
        <begin position="1"/>
        <end position="22"/>
    </location>
</feature>
<proteinExistence type="predicted"/>
<name>A0A271IXB0_9BACT</name>
<dbReference type="EMBL" id="MQWD01000001">
    <property type="protein sequence ID" value="PAP75891.1"/>
    <property type="molecule type" value="Genomic_DNA"/>
</dbReference>
<keyword evidence="3" id="KW-1185">Reference proteome</keyword>
<evidence type="ECO:0000313" key="3">
    <source>
        <dbReference type="Proteomes" id="UP000216339"/>
    </source>
</evidence>
<evidence type="ECO:0008006" key="4">
    <source>
        <dbReference type="Google" id="ProtNLM"/>
    </source>
</evidence>
<evidence type="ECO:0000256" key="1">
    <source>
        <dbReference type="SAM" id="SignalP"/>
    </source>
</evidence>
<dbReference type="Proteomes" id="UP000216339">
    <property type="component" value="Unassembled WGS sequence"/>
</dbReference>
<accession>A0A271IXB0</accession>
<evidence type="ECO:0000313" key="2">
    <source>
        <dbReference type="EMBL" id="PAP75891.1"/>
    </source>
</evidence>
<dbReference type="InterPro" id="IPR026444">
    <property type="entry name" value="Secre_tail"/>
</dbReference>
<dbReference type="Gene3D" id="2.160.20.20">
    <property type="match status" value="1"/>
</dbReference>
<dbReference type="RefSeq" id="WP_095509535.1">
    <property type="nucleotide sequence ID" value="NZ_MQWD01000001.1"/>
</dbReference>
<feature type="chain" id="PRO_5013261500" description="Secretion system C-terminal sorting domain-containing protein" evidence="1">
    <location>
        <begin position="23"/>
        <end position="517"/>
    </location>
</feature>
<reference evidence="2 3" key="1">
    <citation type="submission" date="2016-11" db="EMBL/GenBank/DDBJ databases">
        <title>Study of marine rhodopsin-containing bacteria.</title>
        <authorList>
            <person name="Yoshizawa S."/>
            <person name="Kumagai Y."/>
            <person name="Kogure K."/>
        </authorList>
    </citation>
    <scope>NUCLEOTIDE SEQUENCE [LARGE SCALE GENOMIC DNA]</scope>
    <source>
        <strain evidence="2 3">SAORIC-28</strain>
    </source>
</reference>
<gene>
    <name evidence="2" type="ORF">BSZ37_05275</name>
</gene>
<dbReference type="AlphaFoldDB" id="A0A271IXB0"/>